<dbReference type="InterPro" id="IPR008757">
    <property type="entry name" value="Peptidase_M6-like_domain"/>
</dbReference>
<proteinExistence type="predicted"/>
<keyword evidence="3" id="KW-0645">Protease</keyword>
<keyword evidence="3" id="KW-0378">Hydrolase</keyword>
<evidence type="ECO:0000313" key="3">
    <source>
        <dbReference type="EMBL" id="NPE25671.1"/>
    </source>
</evidence>
<keyword evidence="3" id="KW-0482">Metalloprotease</keyword>
<sequence length="600" mass="67189">MKRFTLFILLSLYVICGRAAKAHSLPVTVTQSDGTQLTVICHGDEDFHYYTTVDGVILHQIGTSFYIAAIDEKDERMSTGQLAHNKEMRSTVETRLIEKQNREMFYKKADVLKKKARVMREPIQGGTRLFPHTGKPRTLVILAEFSDTPFKINSPKEAFNEYLNAEGELKDYGNFNHKNYGSVRKYFKDMSFGQFEPQFDVYGPVKLDNPLAYYGEDTNNRTDRMDRLIPDVCKAADGLVDFSDYDADGDGYVDLIYIIYAGYAQSITGNSSDCIWPKSGSGSFSGTYDNKKIYRYGVSNELSDTPAKDYTRINGIGLFCHEFSHTMGMPDLYATNKVCQNADNQQLEYWSIMDGGTYTANGRVPTAYTAWEREAFGWFEIGTLENKGSVSLSTIDNGGKAYRIMNDNDKTGNEYLIVQNIQKEGWNSQQLGHGMLVFHVDYDANAFNISYNSVNNTLGHPRMTIIPADGRLMTQASATAEATKDVSAATLYKTSMEADPFPGTKNVTSLTDEAPVKPLVYTSQPLNKPLLNIKENTETGVVTFDFIEAGDPTGIDKPTVSEQKDIDKRIFSVDGRYVGTDNNGLKKGIYIRNGKKIVVR</sequence>
<reference evidence="3 4" key="1">
    <citation type="submission" date="2020-05" db="EMBL/GenBank/DDBJ databases">
        <title>Distinct polysaccharide utilization as determinants for interspecies competition between intestinal Prevotella spp.</title>
        <authorList>
            <person name="Galvez E.J.C."/>
            <person name="Iljazovic A."/>
            <person name="Strowig T."/>
        </authorList>
    </citation>
    <scope>NUCLEOTIDE SEQUENCE [LARGE SCALE GENOMIC DNA]</scope>
    <source>
        <strain evidence="3 4">PCHR</strain>
    </source>
</reference>
<dbReference type="PANTHER" id="PTHR41775">
    <property type="entry name" value="SECRETED PROTEIN-RELATED"/>
    <property type="match status" value="1"/>
</dbReference>
<evidence type="ECO:0000256" key="1">
    <source>
        <dbReference type="SAM" id="SignalP"/>
    </source>
</evidence>
<name>A0ABX2B336_9BACT</name>
<keyword evidence="1" id="KW-0732">Signal</keyword>
<comment type="caution">
    <text evidence="3">The sequence shown here is derived from an EMBL/GenBank/DDBJ whole genome shotgun (WGS) entry which is preliminary data.</text>
</comment>
<evidence type="ECO:0000313" key="4">
    <source>
        <dbReference type="Proteomes" id="UP000820977"/>
    </source>
</evidence>
<feature type="domain" description="Peptidase M6-like" evidence="2">
    <location>
        <begin position="138"/>
        <end position="374"/>
    </location>
</feature>
<dbReference type="GO" id="GO:0008237">
    <property type="term" value="F:metallopeptidase activity"/>
    <property type="evidence" value="ECO:0007669"/>
    <property type="project" value="UniProtKB-KW"/>
</dbReference>
<dbReference type="Pfam" id="PF05547">
    <property type="entry name" value="Peptidase_M6"/>
    <property type="match status" value="1"/>
</dbReference>
<dbReference type="Proteomes" id="UP000820977">
    <property type="component" value="Unassembled WGS sequence"/>
</dbReference>
<keyword evidence="4" id="KW-1185">Reference proteome</keyword>
<dbReference type="EMBL" id="JABKKJ010000015">
    <property type="protein sequence ID" value="NPE25671.1"/>
    <property type="molecule type" value="Genomic_DNA"/>
</dbReference>
<organism evidence="3 4">
    <name type="scientific">Xylanibacter caecicola</name>
    <dbReference type="NCBI Taxonomy" id="2736294"/>
    <lineage>
        <taxon>Bacteria</taxon>
        <taxon>Pseudomonadati</taxon>
        <taxon>Bacteroidota</taxon>
        <taxon>Bacteroidia</taxon>
        <taxon>Bacteroidales</taxon>
        <taxon>Prevotellaceae</taxon>
        <taxon>Xylanibacter</taxon>
    </lineage>
</organism>
<gene>
    <name evidence="3" type="ORF">HPS54_09120</name>
</gene>
<evidence type="ECO:0000259" key="2">
    <source>
        <dbReference type="Pfam" id="PF05547"/>
    </source>
</evidence>
<protein>
    <submittedName>
        <fullName evidence="3">M6 family metalloprotease domain-containing protein</fullName>
    </submittedName>
</protein>
<accession>A0ABX2B336</accession>
<dbReference type="RefSeq" id="WP_172345134.1">
    <property type="nucleotide sequence ID" value="NZ_CATJFF010000051.1"/>
</dbReference>
<feature type="chain" id="PRO_5045342877" evidence="1">
    <location>
        <begin position="23"/>
        <end position="600"/>
    </location>
</feature>
<dbReference type="NCBIfam" id="TIGR03296">
    <property type="entry name" value="M6dom_TIGR03296"/>
    <property type="match status" value="1"/>
</dbReference>
<dbReference type="SUPFAM" id="SSF55486">
    <property type="entry name" value="Metalloproteases ('zincins'), catalytic domain"/>
    <property type="match status" value="1"/>
</dbReference>
<feature type="signal peptide" evidence="1">
    <location>
        <begin position="1"/>
        <end position="22"/>
    </location>
</feature>
<dbReference type="PANTHER" id="PTHR41775:SF1">
    <property type="entry name" value="PEPTIDASE M6-LIKE DOMAIN-CONTAINING PROTEIN"/>
    <property type="match status" value="1"/>
</dbReference>